<protein>
    <submittedName>
        <fullName evidence="3">DUF4974 domain-containing protein</fullName>
    </submittedName>
</protein>
<dbReference type="InterPro" id="IPR012373">
    <property type="entry name" value="Ferrdict_sens_TM"/>
</dbReference>
<keyword evidence="1" id="KW-0472">Membrane</keyword>
<dbReference type="PIRSF" id="PIRSF018266">
    <property type="entry name" value="FecR"/>
    <property type="match status" value="1"/>
</dbReference>
<accession>A0A5C7F6Q6</accession>
<evidence type="ECO:0000256" key="1">
    <source>
        <dbReference type="SAM" id="Phobius"/>
    </source>
</evidence>
<dbReference type="PANTHER" id="PTHR30273:SF2">
    <property type="entry name" value="PROTEIN FECR"/>
    <property type="match status" value="1"/>
</dbReference>
<evidence type="ECO:0000313" key="4">
    <source>
        <dbReference type="Proteomes" id="UP000321907"/>
    </source>
</evidence>
<dbReference type="AlphaFoldDB" id="A0A5C7F6Q6"/>
<dbReference type="Gene3D" id="3.55.50.30">
    <property type="match status" value="1"/>
</dbReference>
<dbReference type="OrthoDB" id="1083045at2"/>
<evidence type="ECO:0000313" key="3">
    <source>
        <dbReference type="EMBL" id="TXF85693.1"/>
    </source>
</evidence>
<organism evidence="3 4">
    <name type="scientific">Neolewinella aurantiaca</name>
    <dbReference type="NCBI Taxonomy" id="2602767"/>
    <lineage>
        <taxon>Bacteria</taxon>
        <taxon>Pseudomonadati</taxon>
        <taxon>Bacteroidota</taxon>
        <taxon>Saprospiria</taxon>
        <taxon>Saprospirales</taxon>
        <taxon>Lewinellaceae</taxon>
        <taxon>Neolewinella</taxon>
    </lineage>
</organism>
<sequence>MNSSDLHKHERNFPSYKEGFSPDVEAGLLRLKGRIEAKAVPQPSVRRLFRPSVLSAAAAVLLLFTVGTLLLVGNGKTTVENFTDEPFAYTLPDGTEVLLQQGSELTFGADYNETDRLIALEGQAYFEVVKDASRPFLVNTSETELRVTGTAFNLRISDEEELEVEVSEGEVELHQHGKVYPVPANYRGLAFPGKSCVVKAAKDLNRHAWRTGILRFEGVSLADVITTVSNNYGLSVSYPQGCDFPVSGTFSSENPISVLQTIAELGQCSLEARDEIMGDYAIVGLCE</sequence>
<dbReference type="Proteomes" id="UP000321907">
    <property type="component" value="Unassembled WGS sequence"/>
</dbReference>
<gene>
    <name evidence="3" type="ORF">FUA23_20265</name>
</gene>
<feature type="domain" description="FecR protein" evidence="2">
    <location>
        <begin position="87"/>
        <end position="172"/>
    </location>
</feature>
<keyword evidence="4" id="KW-1185">Reference proteome</keyword>
<dbReference type="EMBL" id="VOXD01000044">
    <property type="protein sequence ID" value="TXF85693.1"/>
    <property type="molecule type" value="Genomic_DNA"/>
</dbReference>
<evidence type="ECO:0000259" key="2">
    <source>
        <dbReference type="Pfam" id="PF04773"/>
    </source>
</evidence>
<feature type="transmembrane region" description="Helical" evidence="1">
    <location>
        <begin position="53"/>
        <end position="73"/>
    </location>
</feature>
<name>A0A5C7F6Q6_9BACT</name>
<dbReference type="GO" id="GO:0016989">
    <property type="term" value="F:sigma factor antagonist activity"/>
    <property type="evidence" value="ECO:0007669"/>
    <property type="project" value="TreeGrafter"/>
</dbReference>
<keyword evidence="1" id="KW-1133">Transmembrane helix</keyword>
<comment type="caution">
    <text evidence="3">The sequence shown here is derived from an EMBL/GenBank/DDBJ whole genome shotgun (WGS) entry which is preliminary data.</text>
</comment>
<proteinExistence type="predicted"/>
<keyword evidence="1" id="KW-0812">Transmembrane</keyword>
<dbReference type="Gene3D" id="2.60.120.1440">
    <property type="match status" value="1"/>
</dbReference>
<dbReference type="Pfam" id="PF04773">
    <property type="entry name" value="FecR"/>
    <property type="match status" value="1"/>
</dbReference>
<dbReference type="InterPro" id="IPR006860">
    <property type="entry name" value="FecR"/>
</dbReference>
<reference evidence="3 4" key="1">
    <citation type="submission" date="2019-08" db="EMBL/GenBank/DDBJ databases">
        <title>Lewinella sp. strain SSH13 Genome sequencing and assembly.</title>
        <authorList>
            <person name="Kim I."/>
        </authorList>
    </citation>
    <scope>NUCLEOTIDE SEQUENCE [LARGE SCALE GENOMIC DNA]</scope>
    <source>
        <strain evidence="3 4">SSH13</strain>
    </source>
</reference>
<dbReference type="PANTHER" id="PTHR30273">
    <property type="entry name" value="PERIPLASMIC SIGNAL SENSOR AND SIGMA FACTOR ACTIVATOR FECR-RELATED"/>
    <property type="match status" value="1"/>
</dbReference>